<protein>
    <recommendedName>
        <fullName evidence="4">DUF805 domain-containing protein</fullName>
    </recommendedName>
</protein>
<evidence type="ECO:0000256" key="1">
    <source>
        <dbReference type="SAM" id="Phobius"/>
    </source>
</evidence>
<proteinExistence type="predicted"/>
<organism evidence="2 3">
    <name type="scientific">Acinetobacter silvestris</name>
    <dbReference type="NCBI Taxonomy" id="1977882"/>
    <lineage>
        <taxon>Bacteria</taxon>
        <taxon>Pseudomonadati</taxon>
        <taxon>Pseudomonadota</taxon>
        <taxon>Gammaproteobacteria</taxon>
        <taxon>Moraxellales</taxon>
        <taxon>Moraxellaceae</taxon>
        <taxon>Acinetobacter</taxon>
    </lineage>
</organism>
<feature type="transmembrane region" description="Helical" evidence="1">
    <location>
        <begin position="112"/>
        <end position="132"/>
    </location>
</feature>
<dbReference type="EMBL" id="NEGB01000006">
    <property type="protein sequence ID" value="OTG64836.1"/>
    <property type="molecule type" value="Genomic_DNA"/>
</dbReference>
<dbReference type="OrthoDB" id="9812349at2"/>
<dbReference type="PANTHER" id="PTHR34980:SF2">
    <property type="entry name" value="INNER MEMBRANE PROTEIN YHAH-RELATED"/>
    <property type="match status" value="1"/>
</dbReference>
<dbReference type="PANTHER" id="PTHR34980">
    <property type="entry name" value="INNER MEMBRANE PROTEIN-RELATED-RELATED"/>
    <property type="match status" value="1"/>
</dbReference>
<feature type="transmembrane region" description="Helical" evidence="1">
    <location>
        <begin position="138"/>
        <end position="156"/>
    </location>
</feature>
<dbReference type="Proteomes" id="UP000242765">
    <property type="component" value="Unassembled WGS sequence"/>
</dbReference>
<dbReference type="AlphaFoldDB" id="A0A1Y3CEQ8"/>
<evidence type="ECO:0000313" key="2">
    <source>
        <dbReference type="EMBL" id="OTG64836.1"/>
    </source>
</evidence>
<feature type="transmembrane region" description="Helical" evidence="1">
    <location>
        <begin position="168"/>
        <end position="187"/>
    </location>
</feature>
<keyword evidence="1" id="KW-0472">Membrane</keyword>
<dbReference type="STRING" id="1977882.B9T28_11560"/>
<dbReference type="RefSeq" id="WP_086204142.1">
    <property type="nucleotide sequence ID" value="NZ_NEGB01000006.1"/>
</dbReference>
<name>A0A1Y3CEQ8_9GAMM</name>
<sequence length="202" mass="23225">MKGAILDFSIQTNTGIISGDDQHRYSFTGIEWKASKPPTVGDRVDFTIDDSGHALQIYTTSGQNNALHNISKQLDQISDPNKHEEQFNPIDWFLKCLKNYANFTGRARRKEFWFYVLIQFVILIIAQIIDSILHLKMVIYSITALALFIPSIAVGVRRLHDINRSGWWYLIAFIPIIGAIFLIIWWATETKQENNQWGNPAK</sequence>
<evidence type="ECO:0000313" key="3">
    <source>
        <dbReference type="Proteomes" id="UP000242765"/>
    </source>
</evidence>
<keyword evidence="1" id="KW-1133">Transmembrane helix</keyword>
<comment type="caution">
    <text evidence="2">The sequence shown here is derived from an EMBL/GenBank/DDBJ whole genome shotgun (WGS) entry which is preliminary data.</text>
</comment>
<keyword evidence="1" id="KW-0812">Transmembrane</keyword>
<keyword evidence="3" id="KW-1185">Reference proteome</keyword>
<reference evidence="2 3" key="1">
    <citation type="submission" date="2017-04" db="EMBL/GenBank/DDBJ databases">
        <title>High diversity of culturable Acinetobacter species in natural soil and water ecosystems.</title>
        <authorList>
            <person name="Nemec A."/>
            <person name="Radolfova-Krizova L."/>
        </authorList>
    </citation>
    <scope>NUCLEOTIDE SEQUENCE [LARGE SCALE GENOMIC DNA]</scope>
    <source>
        <strain evidence="2 3">ANC 4999</strain>
    </source>
</reference>
<gene>
    <name evidence="2" type="ORF">B9T28_11560</name>
</gene>
<evidence type="ECO:0008006" key="4">
    <source>
        <dbReference type="Google" id="ProtNLM"/>
    </source>
</evidence>
<dbReference type="Pfam" id="PF05656">
    <property type="entry name" value="DUF805"/>
    <property type="match status" value="1"/>
</dbReference>
<dbReference type="InterPro" id="IPR008523">
    <property type="entry name" value="DUF805"/>
</dbReference>
<dbReference type="GO" id="GO:0005886">
    <property type="term" value="C:plasma membrane"/>
    <property type="evidence" value="ECO:0007669"/>
    <property type="project" value="TreeGrafter"/>
</dbReference>
<accession>A0A1Y3CEQ8</accession>